<dbReference type="GO" id="GO:0010387">
    <property type="term" value="P:COP9 signalosome assembly"/>
    <property type="evidence" value="ECO:0007669"/>
    <property type="project" value="InterPro"/>
</dbReference>
<gene>
    <name evidence="7" type="ORF">PGLA1383_LOCUS29688</name>
    <name evidence="8" type="ORF">PGLA2088_LOCUS40410</name>
</gene>
<evidence type="ECO:0000259" key="6">
    <source>
        <dbReference type="Pfam" id="PF10075"/>
    </source>
</evidence>
<feature type="domain" description="CSN8/PSMD8/EIF3K" evidence="6">
    <location>
        <begin position="77"/>
        <end position="204"/>
    </location>
</feature>
<dbReference type="InterPro" id="IPR033464">
    <property type="entry name" value="CSN8_PSD8_EIF3K"/>
</dbReference>
<dbReference type="Pfam" id="PF10075">
    <property type="entry name" value="CSN8_PSD8_EIF3K"/>
    <property type="match status" value="1"/>
</dbReference>
<evidence type="ECO:0000256" key="5">
    <source>
        <dbReference type="ARBA" id="ARBA00023242"/>
    </source>
</evidence>
<dbReference type="EMBL" id="CAJNNW010033468">
    <property type="protein sequence ID" value="CAE8719038.1"/>
    <property type="molecule type" value="Genomic_DNA"/>
</dbReference>
<evidence type="ECO:0000256" key="2">
    <source>
        <dbReference type="ARBA" id="ARBA00004496"/>
    </source>
</evidence>
<dbReference type="Proteomes" id="UP000626109">
    <property type="component" value="Unassembled WGS sequence"/>
</dbReference>
<comment type="caution">
    <text evidence="8">The sequence shown here is derived from an EMBL/GenBank/DDBJ whole genome shotgun (WGS) entry which is preliminary data.</text>
</comment>
<keyword evidence="4" id="KW-0736">Signalosome</keyword>
<dbReference type="Proteomes" id="UP000654075">
    <property type="component" value="Unassembled WGS sequence"/>
</dbReference>
<keyword evidence="3" id="KW-0963">Cytoplasm</keyword>
<dbReference type="GO" id="GO:0005737">
    <property type="term" value="C:cytoplasm"/>
    <property type="evidence" value="ECO:0007669"/>
    <property type="project" value="UniProtKB-SubCell"/>
</dbReference>
<sequence>MSEAAGGDPQDVAVVAPQEESRFSQVLRLLATGNFSDLLAACEELELSSLSSEQLVPGDGGDAPVTAAPEQVEQAGLLYAAHMLAYLLEGQLDSARFLWKRTPAAVQEQAQAAAAHAVLAARWRRQYTEFFAQLSAGPWDPRLQQLALEVTSRSRAELLDKIGIAYKVISIANVGAMLGLDAEAARSVCMSRGWAIDVAGNVSPTPVKSGEDLMQMGEAQLQKLAEYMAHLEQAPCRA</sequence>
<organism evidence="8 9">
    <name type="scientific">Polarella glacialis</name>
    <name type="common">Dinoflagellate</name>
    <dbReference type="NCBI Taxonomy" id="89957"/>
    <lineage>
        <taxon>Eukaryota</taxon>
        <taxon>Sar</taxon>
        <taxon>Alveolata</taxon>
        <taxon>Dinophyceae</taxon>
        <taxon>Suessiales</taxon>
        <taxon>Suessiaceae</taxon>
        <taxon>Polarella</taxon>
    </lineage>
</organism>
<evidence type="ECO:0000313" key="10">
    <source>
        <dbReference type="Proteomes" id="UP000654075"/>
    </source>
</evidence>
<name>A0A813KYP2_POLGL</name>
<evidence type="ECO:0000256" key="3">
    <source>
        <dbReference type="ARBA" id="ARBA00022490"/>
    </source>
</evidence>
<evidence type="ECO:0000313" key="9">
    <source>
        <dbReference type="Proteomes" id="UP000626109"/>
    </source>
</evidence>
<evidence type="ECO:0000256" key="1">
    <source>
        <dbReference type="ARBA" id="ARBA00004123"/>
    </source>
</evidence>
<comment type="subcellular location">
    <subcellularLocation>
        <location evidence="2">Cytoplasm</location>
    </subcellularLocation>
    <subcellularLocation>
        <location evidence="1">Nucleus</location>
    </subcellularLocation>
</comment>
<keyword evidence="10" id="KW-1185">Reference proteome</keyword>
<dbReference type="OrthoDB" id="5351233at2759"/>
<proteinExistence type="predicted"/>
<evidence type="ECO:0000313" key="7">
    <source>
        <dbReference type="EMBL" id="CAE8611887.1"/>
    </source>
</evidence>
<dbReference type="AlphaFoldDB" id="A0A813KYP2"/>
<evidence type="ECO:0000256" key="4">
    <source>
        <dbReference type="ARBA" id="ARBA00022790"/>
    </source>
</evidence>
<dbReference type="OMA" id="EYVCALE"/>
<dbReference type="InterPro" id="IPR033205">
    <property type="entry name" value="COP9_CSN8"/>
</dbReference>
<dbReference type="PANTHER" id="PTHR13339:SF0">
    <property type="entry name" value="COP9 SIGNALOSOME COMPLEX SUBUNIT 8"/>
    <property type="match status" value="1"/>
</dbReference>
<dbReference type="GO" id="GO:0000338">
    <property type="term" value="P:protein deneddylation"/>
    <property type="evidence" value="ECO:0007669"/>
    <property type="project" value="InterPro"/>
</dbReference>
<protein>
    <recommendedName>
        <fullName evidence="6">CSN8/PSMD8/EIF3K domain-containing protein</fullName>
    </recommendedName>
</protein>
<dbReference type="Gene3D" id="1.25.40.990">
    <property type="match status" value="1"/>
</dbReference>
<dbReference type="EMBL" id="CAJNNV010025055">
    <property type="protein sequence ID" value="CAE8611887.1"/>
    <property type="molecule type" value="Genomic_DNA"/>
</dbReference>
<reference evidence="8" key="1">
    <citation type="submission" date="2021-02" db="EMBL/GenBank/DDBJ databases">
        <authorList>
            <person name="Dougan E. K."/>
            <person name="Rhodes N."/>
            <person name="Thang M."/>
            <person name="Chan C."/>
        </authorList>
    </citation>
    <scope>NUCLEOTIDE SEQUENCE</scope>
</reference>
<accession>A0A813KYP2</accession>
<dbReference type="GO" id="GO:0008180">
    <property type="term" value="C:COP9 signalosome"/>
    <property type="evidence" value="ECO:0007669"/>
    <property type="project" value="UniProtKB-KW"/>
</dbReference>
<dbReference type="PANTHER" id="PTHR13339">
    <property type="entry name" value="COP9 SIGNALOSOME COMPLEX SUBUNIT 8"/>
    <property type="match status" value="1"/>
</dbReference>
<keyword evidence="5" id="KW-0539">Nucleus</keyword>
<evidence type="ECO:0000313" key="8">
    <source>
        <dbReference type="EMBL" id="CAE8719038.1"/>
    </source>
</evidence>